<protein>
    <submittedName>
        <fullName evidence="4">Stage II sporulation protein Q</fullName>
    </submittedName>
</protein>
<keyword evidence="5" id="KW-1185">Reference proteome</keyword>
<feature type="compositionally biased region" description="Polar residues" evidence="1">
    <location>
        <begin position="61"/>
        <end position="70"/>
    </location>
</feature>
<feature type="domain" description="M23ase beta-sheet core" evidence="3">
    <location>
        <begin position="125"/>
        <end position="224"/>
    </location>
</feature>
<dbReference type="Gene3D" id="2.70.70.10">
    <property type="entry name" value="Glucose Permease (Domain IIA)"/>
    <property type="match status" value="1"/>
</dbReference>
<dbReference type="InterPro" id="IPR016047">
    <property type="entry name" value="M23ase_b-sheet_dom"/>
</dbReference>
<feature type="transmembrane region" description="Helical" evidence="2">
    <location>
        <begin position="30"/>
        <end position="50"/>
    </location>
</feature>
<accession>A0A1H8B8X6</accession>
<dbReference type="OrthoDB" id="2050153at2"/>
<dbReference type="STRING" id="1173111.SAMN05444955_10266"/>
<sequence length="229" mass="26196">MKPEEPNNNIPSFEKAKRRLKWKRLFAKKWFFPAVYLTAAALILTLAWWYQEYQLEQVSKTTKPGSSLDQQLPMERIPTNPTDDEMILPVAKNSQAERTIGFYDEAGSEKSKEASLVKYANTFWPHSGVDFARKDGKTFDVVAALEGRVIRVEEHPIVGYQVEIRHDSGITTVYQSLDDVRVQKGQTVKKGEVIAKAGRNNFEKEAGNHLHFEIRNNENQAVNPAQYLK</sequence>
<gene>
    <name evidence="4" type="ORF">SAMN05444955_10266</name>
</gene>
<dbReference type="PANTHER" id="PTHR21666">
    <property type="entry name" value="PEPTIDASE-RELATED"/>
    <property type="match status" value="1"/>
</dbReference>
<dbReference type="RefSeq" id="WP_089964871.1">
    <property type="nucleotide sequence ID" value="NZ_FOCQ01000002.1"/>
</dbReference>
<feature type="region of interest" description="Disordered" evidence="1">
    <location>
        <begin position="61"/>
        <end position="84"/>
    </location>
</feature>
<evidence type="ECO:0000313" key="5">
    <source>
        <dbReference type="Proteomes" id="UP000199695"/>
    </source>
</evidence>
<name>A0A1H8B8X6_9BACL</name>
<keyword evidence="2" id="KW-0472">Membrane</keyword>
<organism evidence="4 5">
    <name type="scientific">Lihuaxuella thermophila</name>
    <dbReference type="NCBI Taxonomy" id="1173111"/>
    <lineage>
        <taxon>Bacteria</taxon>
        <taxon>Bacillati</taxon>
        <taxon>Bacillota</taxon>
        <taxon>Bacilli</taxon>
        <taxon>Bacillales</taxon>
        <taxon>Thermoactinomycetaceae</taxon>
        <taxon>Lihuaxuella</taxon>
    </lineage>
</organism>
<dbReference type="CDD" id="cd12797">
    <property type="entry name" value="M23_peptidase"/>
    <property type="match status" value="1"/>
</dbReference>
<dbReference type="SUPFAM" id="SSF51261">
    <property type="entry name" value="Duplicated hybrid motif"/>
    <property type="match status" value="1"/>
</dbReference>
<proteinExistence type="predicted"/>
<dbReference type="GO" id="GO:0004222">
    <property type="term" value="F:metalloendopeptidase activity"/>
    <property type="evidence" value="ECO:0007669"/>
    <property type="project" value="TreeGrafter"/>
</dbReference>
<dbReference type="InterPro" id="IPR011055">
    <property type="entry name" value="Dup_hybrid_motif"/>
</dbReference>
<evidence type="ECO:0000313" key="4">
    <source>
        <dbReference type="EMBL" id="SEM79302.1"/>
    </source>
</evidence>
<dbReference type="Pfam" id="PF01551">
    <property type="entry name" value="Peptidase_M23"/>
    <property type="match status" value="1"/>
</dbReference>
<dbReference type="EMBL" id="FOCQ01000002">
    <property type="protein sequence ID" value="SEM79302.1"/>
    <property type="molecule type" value="Genomic_DNA"/>
</dbReference>
<dbReference type="AlphaFoldDB" id="A0A1H8B8X6"/>
<evidence type="ECO:0000256" key="1">
    <source>
        <dbReference type="SAM" id="MobiDB-lite"/>
    </source>
</evidence>
<dbReference type="PANTHER" id="PTHR21666:SF291">
    <property type="entry name" value="STAGE II SPORULATION PROTEIN Q"/>
    <property type="match status" value="1"/>
</dbReference>
<keyword evidence="2" id="KW-1133">Transmembrane helix</keyword>
<evidence type="ECO:0000259" key="3">
    <source>
        <dbReference type="Pfam" id="PF01551"/>
    </source>
</evidence>
<dbReference type="Proteomes" id="UP000199695">
    <property type="component" value="Unassembled WGS sequence"/>
</dbReference>
<evidence type="ECO:0000256" key="2">
    <source>
        <dbReference type="SAM" id="Phobius"/>
    </source>
</evidence>
<keyword evidence="2" id="KW-0812">Transmembrane</keyword>
<reference evidence="4 5" key="1">
    <citation type="submission" date="2016-10" db="EMBL/GenBank/DDBJ databases">
        <authorList>
            <person name="de Groot N.N."/>
        </authorList>
    </citation>
    <scope>NUCLEOTIDE SEQUENCE [LARGE SCALE GENOMIC DNA]</scope>
    <source>
        <strain evidence="4 5">DSM 46701</strain>
    </source>
</reference>
<dbReference type="InterPro" id="IPR050570">
    <property type="entry name" value="Cell_wall_metabolism_enzyme"/>
</dbReference>